<evidence type="ECO:0000256" key="6">
    <source>
        <dbReference type="ARBA" id="ARBA00023136"/>
    </source>
</evidence>
<gene>
    <name evidence="13" type="ORF">GGR38_000698</name>
</gene>
<feature type="domain" description="TonB-dependent receptor-like beta-barrel" evidence="11">
    <location>
        <begin position="337"/>
        <end position="890"/>
    </location>
</feature>
<dbReference type="PANTHER" id="PTHR47234:SF3">
    <property type="entry name" value="SECRETIN_TONB SHORT N-TERMINAL DOMAIN-CONTAINING PROTEIN"/>
    <property type="match status" value="1"/>
</dbReference>
<dbReference type="PROSITE" id="PS52016">
    <property type="entry name" value="TONB_DEPENDENT_REC_3"/>
    <property type="match status" value="1"/>
</dbReference>
<keyword evidence="10" id="KW-0732">Signal</keyword>
<keyword evidence="4 8" id="KW-0812">Transmembrane</keyword>
<dbReference type="RefSeq" id="WP_183622677.1">
    <property type="nucleotide sequence ID" value="NZ_JACIDX010000002.1"/>
</dbReference>
<protein>
    <submittedName>
        <fullName evidence="13">Outer membrane receptor protein involved in Fe transport</fullName>
    </submittedName>
</protein>
<keyword evidence="14" id="KW-1185">Reference proteome</keyword>
<dbReference type="SUPFAM" id="SSF56935">
    <property type="entry name" value="Porins"/>
    <property type="match status" value="1"/>
</dbReference>
<comment type="similarity">
    <text evidence="8 9">Belongs to the TonB-dependent receptor family.</text>
</comment>
<organism evidence="13 14">
    <name type="scientific">Novosphingobium sediminicola</name>
    <dbReference type="NCBI Taxonomy" id="563162"/>
    <lineage>
        <taxon>Bacteria</taxon>
        <taxon>Pseudomonadati</taxon>
        <taxon>Pseudomonadota</taxon>
        <taxon>Alphaproteobacteria</taxon>
        <taxon>Sphingomonadales</taxon>
        <taxon>Sphingomonadaceae</taxon>
        <taxon>Novosphingobium</taxon>
    </lineage>
</organism>
<dbReference type="Pfam" id="PF07715">
    <property type="entry name" value="Plug"/>
    <property type="match status" value="1"/>
</dbReference>
<evidence type="ECO:0000256" key="1">
    <source>
        <dbReference type="ARBA" id="ARBA00004571"/>
    </source>
</evidence>
<dbReference type="PANTHER" id="PTHR47234">
    <property type="match status" value="1"/>
</dbReference>
<keyword evidence="6 8" id="KW-0472">Membrane</keyword>
<evidence type="ECO:0000313" key="14">
    <source>
        <dbReference type="Proteomes" id="UP000548867"/>
    </source>
</evidence>
<dbReference type="InterPro" id="IPR000531">
    <property type="entry name" value="Beta-barrel_TonB"/>
</dbReference>
<evidence type="ECO:0000313" key="13">
    <source>
        <dbReference type="EMBL" id="MBB3953771.1"/>
    </source>
</evidence>
<dbReference type="Gene3D" id="2.40.170.20">
    <property type="entry name" value="TonB-dependent receptor, beta-barrel domain"/>
    <property type="match status" value="1"/>
</dbReference>
<comment type="subcellular location">
    <subcellularLocation>
        <location evidence="1 8">Cell outer membrane</location>
        <topology evidence="1 8">Multi-pass membrane protein</topology>
    </subcellularLocation>
</comment>
<reference evidence="13 14" key="1">
    <citation type="submission" date="2020-08" db="EMBL/GenBank/DDBJ databases">
        <title>Genomic Encyclopedia of Type Strains, Phase IV (KMG-IV): sequencing the most valuable type-strain genomes for metagenomic binning, comparative biology and taxonomic classification.</title>
        <authorList>
            <person name="Goeker M."/>
        </authorList>
    </citation>
    <scope>NUCLEOTIDE SEQUENCE [LARGE SCALE GENOMIC DNA]</scope>
    <source>
        <strain evidence="13 14">DSM 27057</strain>
    </source>
</reference>
<dbReference type="InterPro" id="IPR012910">
    <property type="entry name" value="Plug_dom"/>
</dbReference>
<keyword evidence="3 8" id="KW-1134">Transmembrane beta strand</keyword>
<feature type="signal peptide" evidence="10">
    <location>
        <begin position="1"/>
        <end position="25"/>
    </location>
</feature>
<feature type="chain" id="PRO_5030915272" evidence="10">
    <location>
        <begin position="26"/>
        <end position="932"/>
    </location>
</feature>
<dbReference type="Proteomes" id="UP000548867">
    <property type="component" value="Unassembled WGS sequence"/>
</dbReference>
<sequence>MKTHHVSALLLLSASPLALSSQAHAQTAQPEQEIIVTGSRIITNGNNSPAPVTVVSTEQLFRAQPSTIADGLNNMPIFASSRGQSTNVGNGGQNGAANVLNLRSLGALRTLILYDGHRVPPTTPDGQVNVDMIPQTLLQRVDLVTGGVSAVYGSDAMSGVVNFIPDTTFTGLKWNAQSGISQRGDDNSFQAGAAWGTKFADGRGHFEASYQFNNDPGIFDKSNRPWASSTWTVQGNGSTANPYHLVRDTRLSTYTYGGLITNGALANQSFGATNTLHPFVNGAASGTTGIQSGGEGAYYNMASLKSALRTHQLFARLDYEVSDHVKAYLQGSGTFNWNHNSHQNIQISGTLSTSNPYLPSAYQAAMAPATTFTFNKMLQGVAYQPESQSNQFFFLGGFKGDLGGWKWDVGATYSKATQKTLLPNNVNNGRLAAAMDAVTNPANGQIVCRVTLTNPSAYPGCVPINLFGAGAESQAALDYIIQPTSFTATTTMKDVSGSITGAPFRSWAGDVKLAFSAELRQLSLKIDSTAQPTDHPDCTGLTANCTATTALYRSNTQANMPLARQTVSEAAIEAEVPLLADHWLAKALNINGAARFAHYDTSGNAFTWKLGGVWHVNDEFTLRVTQSRDFRAPNLYDLFAPTQVNPGNMYDLHTNMTSASYQINASNPNLKPEKGNTITIGAVYKPHWLPGASLAVDYYNIRITDAIQSLGGGNLAVQRLCEAAGGNSPYCSLLDRPLPFSNTSAANFPTAFYNRSINIASARTNGLDVEANYNSRLFNLRLLYTYQPHIRYLIPGIQDLDAGGAGFGAPNQALASPKHRITAMMRFNVTSDFTIDVMERFRSGLSWNADPTFIYSEAPIKPAAYTNLTLTHKVRTAAGNGDVFLTVQNLFDRAPSIGSQPAWGAIPGLFTAWPNGDDPIGRYFTLGVRMKM</sequence>
<dbReference type="Gene3D" id="2.170.130.10">
    <property type="entry name" value="TonB-dependent receptor, plug domain"/>
    <property type="match status" value="1"/>
</dbReference>
<dbReference type="EMBL" id="JACIDX010000002">
    <property type="protein sequence ID" value="MBB3953771.1"/>
    <property type="molecule type" value="Genomic_DNA"/>
</dbReference>
<evidence type="ECO:0000256" key="9">
    <source>
        <dbReference type="RuleBase" id="RU003357"/>
    </source>
</evidence>
<name>A0A7W6G4Z4_9SPHN</name>
<evidence type="ECO:0000256" key="4">
    <source>
        <dbReference type="ARBA" id="ARBA00022692"/>
    </source>
</evidence>
<evidence type="ECO:0000259" key="11">
    <source>
        <dbReference type="Pfam" id="PF00593"/>
    </source>
</evidence>
<keyword evidence="7 8" id="KW-0998">Cell outer membrane</keyword>
<dbReference type="AlphaFoldDB" id="A0A7W6G4Z4"/>
<dbReference type="Pfam" id="PF00593">
    <property type="entry name" value="TonB_dep_Rec_b-barrel"/>
    <property type="match status" value="1"/>
</dbReference>
<dbReference type="InterPro" id="IPR039426">
    <property type="entry name" value="TonB-dep_rcpt-like"/>
</dbReference>
<comment type="caution">
    <text evidence="13">The sequence shown here is derived from an EMBL/GenBank/DDBJ whole genome shotgun (WGS) entry which is preliminary data.</text>
</comment>
<evidence type="ECO:0000256" key="5">
    <source>
        <dbReference type="ARBA" id="ARBA00023077"/>
    </source>
</evidence>
<accession>A0A7W6G4Z4</accession>
<evidence type="ECO:0000256" key="10">
    <source>
        <dbReference type="SAM" id="SignalP"/>
    </source>
</evidence>
<dbReference type="GO" id="GO:0009279">
    <property type="term" value="C:cell outer membrane"/>
    <property type="evidence" value="ECO:0007669"/>
    <property type="project" value="UniProtKB-SubCell"/>
</dbReference>
<evidence type="ECO:0000256" key="3">
    <source>
        <dbReference type="ARBA" id="ARBA00022452"/>
    </source>
</evidence>
<dbReference type="InterPro" id="IPR037066">
    <property type="entry name" value="Plug_dom_sf"/>
</dbReference>
<keyword evidence="13" id="KW-0675">Receptor</keyword>
<evidence type="ECO:0000256" key="8">
    <source>
        <dbReference type="PROSITE-ProRule" id="PRU01360"/>
    </source>
</evidence>
<evidence type="ECO:0000256" key="7">
    <source>
        <dbReference type="ARBA" id="ARBA00023237"/>
    </source>
</evidence>
<proteinExistence type="inferred from homology"/>
<keyword evidence="5 9" id="KW-0798">TonB box</keyword>
<dbReference type="InterPro" id="IPR036942">
    <property type="entry name" value="Beta-barrel_TonB_sf"/>
</dbReference>
<evidence type="ECO:0000259" key="12">
    <source>
        <dbReference type="Pfam" id="PF07715"/>
    </source>
</evidence>
<keyword evidence="2 8" id="KW-0813">Transport</keyword>
<feature type="domain" description="TonB-dependent receptor plug" evidence="12">
    <location>
        <begin position="47"/>
        <end position="160"/>
    </location>
</feature>
<evidence type="ECO:0000256" key="2">
    <source>
        <dbReference type="ARBA" id="ARBA00022448"/>
    </source>
</evidence>